<accession>A0A744BFK7</accession>
<reference evidence="1" key="1">
    <citation type="journal article" date="2018" name="Genome Biol.">
        <title>SKESA: strategic k-mer extension for scrupulous assemblies.</title>
        <authorList>
            <person name="Souvorov A."/>
            <person name="Agarwala R."/>
            <person name="Lipman D.J."/>
        </authorList>
    </citation>
    <scope>NUCLEOTIDE SEQUENCE</scope>
    <source>
        <strain evidence="1">MA.CK_99/00004569</strain>
    </source>
</reference>
<dbReference type="EMBL" id="DAAUQI010000035">
    <property type="protein sequence ID" value="HAF2362178.1"/>
    <property type="molecule type" value="Genomic_DNA"/>
</dbReference>
<protein>
    <recommendedName>
        <fullName evidence="2">Restriction endonuclease</fullName>
    </recommendedName>
</protein>
<comment type="caution">
    <text evidence="1">The sequence shown here is derived from an EMBL/GenBank/DDBJ whole genome shotgun (WGS) entry which is preliminary data.</text>
</comment>
<proteinExistence type="predicted"/>
<organism evidence="1">
    <name type="scientific">Salmonella enterica</name>
    <name type="common">Salmonella choleraesuis</name>
    <dbReference type="NCBI Taxonomy" id="28901"/>
    <lineage>
        <taxon>Bacteria</taxon>
        <taxon>Pseudomonadati</taxon>
        <taxon>Pseudomonadota</taxon>
        <taxon>Gammaproteobacteria</taxon>
        <taxon>Enterobacterales</taxon>
        <taxon>Enterobacteriaceae</taxon>
        <taxon>Salmonella</taxon>
    </lineage>
</organism>
<gene>
    <name evidence="1" type="ORF">G9F21_004367</name>
</gene>
<evidence type="ECO:0000313" key="1">
    <source>
        <dbReference type="EMBL" id="HAF2362178.1"/>
    </source>
</evidence>
<reference evidence="1" key="2">
    <citation type="submission" date="2020-02" db="EMBL/GenBank/DDBJ databases">
        <authorList>
            <consortium name="NCBI Pathogen Detection Project"/>
        </authorList>
    </citation>
    <scope>NUCLEOTIDE SEQUENCE</scope>
    <source>
        <strain evidence="1">MA.CK_99/00004569</strain>
    </source>
</reference>
<name>A0A744BFK7_SALER</name>
<sequence>MGNVAVDIFPPAYWQDFERITLDIARIQWNDDYAERHGREGQAQGGVDVLGYNHNAGENTGIQCKKRSFKTKPSFESPSNTLTIQEIDEELKKVKSSEHNLDRFIITTSGPRDTELQNHVSNLNRKEPKIKVSIKFGDDYVDFLNNYPELMYRYYENILKYRSEYNSTQHYLHLLSMAFDRPALRTPFHCESRATDFISAISATQQAVSTGRLVDRNNRIINQVHLPAPKPKGLTRISNLLQKCRNIATDALAKGIIIEHATVIEIKDQDICNQLNSIRLEVIKLLNDIMASNGIEKIEFGR</sequence>
<dbReference type="AlphaFoldDB" id="A0A744BFK7"/>
<evidence type="ECO:0008006" key="2">
    <source>
        <dbReference type="Google" id="ProtNLM"/>
    </source>
</evidence>